<evidence type="ECO:0000256" key="6">
    <source>
        <dbReference type="ARBA" id="ARBA00022692"/>
    </source>
</evidence>
<feature type="transmembrane region" description="Helical" evidence="9">
    <location>
        <begin position="244"/>
        <end position="266"/>
    </location>
</feature>
<keyword evidence="4" id="KW-0813">Transport</keyword>
<feature type="transmembrane region" description="Helical" evidence="9">
    <location>
        <begin position="60"/>
        <end position="85"/>
    </location>
</feature>
<sequence>MRLDGVSLTLYLLLRFSIFSTLAIFVIVIGFICIKGVGYLNLGLFEWEYNSENVSMMPAIINTINMVIFSLAIAVPLGIFGAIFLNEYSKSTNKIVGVISVAAETLVGIPSIVYGLFGYLAFVIYFKMGNSFLAGALTLSIMILPLVLRSGQEALKAVPMSFREASFALGAGKLRTIFSIIVPAALPGILAGVILSIGKIVGESAALLYTSGAVPQVAGLFDSGATLSVHMYTISSEGLHINEAYSTAMVLIVIVLIINICANFIARRLTKA</sequence>
<reference evidence="12" key="3">
    <citation type="submission" date="2018-04" db="EMBL/GenBank/DDBJ databases">
        <authorList>
            <person name="Sheh A."/>
            <person name="Shen Z."/>
            <person name="Mannion A.J."/>
            <person name="Fox J.G."/>
        </authorList>
    </citation>
    <scope>NUCLEOTIDE SEQUENCE</scope>
    <source>
        <strain evidence="12">MIT 97-6194</strain>
    </source>
</reference>
<accession>A0A347W0B5</accession>
<feature type="transmembrane region" description="Helical" evidence="9">
    <location>
        <begin position="132"/>
        <end position="148"/>
    </location>
</feature>
<keyword evidence="13" id="KW-1185">Reference proteome</keyword>
<evidence type="ECO:0000256" key="3">
    <source>
        <dbReference type="ARBA" id="ARBA00016864"/>
    </source>
</evidence>
<feature type="domain" description="ABC transmembrane type-1" evidence="10">
    <location>
        <begin position="60"/>
        <end position="262"/>
    </location>
</feature>
<evidence type="ECO:0000313" key="14">
    <source>
        <dbReference type="Proteomes" id="UP000477070"/>
    </source>
</evidence>
<evidence type="ECO:0000313" key="12">
    <source>
        <dbReference type="EMBL" id="TLD94483.1"/>
    </source>
</evidence>
<dbReference type="GO" id="GO:0005315">
    <property type="term" value="F:phosphate transmembrane transporter activity"/>
    <property type="evidence" value="ECO:0007669"/>
    <property type="project" value="InterPro"/>
</dbReference>
<protein>
    <recommendedName>
        <fullName evidence="3 9">Phosphate transport system permease protein PstA</fullName>
    </recommendedName>
</protein>
<dbReference type="GO" id="GO:0035435">
    <property type="term" value="P:phosphate ion transmembrane transport"/>
    <property type="evidence" value="ECO:0007669"/>
    <property type="project" value="InterPro"/>
</dbReference>
<reference evidence="12 13" key="2">
    <citation type="journal article" date="2016" name="Infect. Immun.">
        <title>Helicobacter saguini, a Novel Helicobacter Isolated from Cotton-Top Tamarins with Ulcerative Colitis, Has Proinflammatory Properties and Induces Typhlocolitis and Dysplasia in Gnotobiotic IL-10-/- Mice.</title>
        <authorList>
            <person name="Shen Z."/>
            <person name="Mannion A."/>
            <person name="Whary M.T."/>
            <person name="Muthupalani S."/>
            <person name="Sheh A."/>
            <person name="Feng Y."/>
            <person name="Gong G."/>
            <person name="Vandamme P."/>
            <person name="Holcombe H.R."/>
            <person name="Paster B.J."/>
            <person name="Fox J.G."/>
        </authorList>
    </citation>
    <scope>NUCLEOTIDE SEQUENCE [LARGE SCALE GENOMIC DNA]</scope>
    <source>
        <strain evidence="12 13">MIT 97-6194</strain>
    </source>
</reference>
<dbReference type="Proteomes" id="UP000477070">
    <property type="component" value="Unassembled WGS sequence"/>
</dbReference>
<feature type="transmembrane region" description="Helical" evidence="9">
    <location>
        <begin position="12"/>
        <end position="40"/>
    </location>
</feature>
<dbReference type="InterPro" id="IPR005672">
    <property type="entry name" value="Phosphate_PstA"/>
</dbReference>
<dbReference type="Gene3D" id="1.10.3720.10">
    <property type="entry name" value="MetI-like"/>
    <property type="match status" value="1"/>
</dbReference>
<dbReference type="Pfam" id="PF00528">
    <property type="entry name" value="BPD_transp_1"/>
    <property type="match status" value="1"/>
</dbReference>
<keyword evidence="5 9" id="KW-1003">Cell membrane</keyword>
<dbReference type="PANTHER" id="PTHR43470:SF3">
    <property type="entry name" value="PHOSPHATE TRANSPORT SYSTEM PERMEASE PROTEIN PSTA-RELATED"/>
    <property type="match status" value="1"/>
</dbReference>
<gene>
    <name evidence="12" type="primary">pstA</name>
    <name evidence="11" type="ORF">DCO61_02090</name>
    <name evidence="12" type="ORF">LS64_005600</name>
</gene>
<reference evidence="11 14" key="4">
    <citation type="submission" date="2019-12" db="EMBL/GenBank/DDBJ databases">
        <title>Multi-Generational Helicobacter saguini Isolates.</title>
        <authorList>
            <person name="Mannion A."/>
            <person name="Shen Z."/>
            <person name="Fox J.G."/>
        </authorList>
    </citation>
    <scope>NUCLEOTIDE SEQUENCE [LARGE SCALE GENOMIC DNA]</scope>
    <source>
        <strain evidence="11">16-048</strain>
        <strain evidence="14">16-048 (F4)</strain>
    </source>
</reference>
<proteinExistence type="inferred from homology"/>
<keyword evidence="7 9" id="KW-1133">Transmembrane helix</keyword>
<comment type="similarity">
    <text evidence="2 9">Belongs to the binding-protein-dependent transport system permease family. CysTW subfamily.</text>
</comment>
<dbReference type="STRING" id="1548018.LS64_12300"/>
<dbReference type="InterPro" id="IPR035906">
    <property type="entry name" value="MetI-like_sf"/>
</dbReference>
<evidence type="ECO:0000313" key="11">
    <source>
        <dbReference type="EMBL" id="MWV68843.1"/>
    </source>
</evidence>
<organism evidence="12 13">
    <name type="scientific">Helicobacter saguini</name>
    <dbReference type="NCBI Taxonomy" id="1548018"/>
    <lineage>
        <taxon>Bacteria</taxon>
        <taxon>Pseudomonadati</taxon>
        <taxon>Campylobacterota</taxon>
        <taxon>Epsilonproteobacteria</taxon>
        <taxon>Campylobacterales</taxon>
        <taxon>Helicobacteraceae</taxon>
        <taxon>Helicobacter</taxon>
    </lineage>
</organism>
<evidence type="ECO:0000259" key="10">
    <source>
        <dbReference type="PROSITE" id="PS50928"/>
    </source>
</evidence>
<dbReference type="SUPFAM" id="SSF161098">
    <property type="entry name" value="MetI-like"/>
    <property type="match status" value="1"/>
</dbReference>
<evidence type="ECO:0000256" key="1">
    <source>
        <dbReference type="ARBA" id="ARBA00004651"/>
    </source>
</evidence>
<dbReference type="GO" id="GO:0005886">
    <property type="term" value="C:plasma membrane"/>
    <property type="evidence" value="ECO:0007669"/>
    <property type="project" value="UniProtKB-SubCell"/>
</dbReference>
<dbReference type="Proteomes" id="UP000029714">
    <property type="component" value="Unassembled WGS sequence"/>
</dbReference>
<dbReference type="CDD" id="cd06261">
    <property type="entry name" value="TM_PBP2"/>
    <property type="match status" value="1"/>
</dbReference>
<dbReference type="InterPro" id="IPR000515">
    <property type="entry name" value="MetI-like"/>
</dbReference>
<evidence type="ECO:0000256" key="9">
    <source>
        <dbReference type="RuleBase" id="RU363043"/>
    </source>
</evidence>
<comment type="caution">
    <text evidence="12">The sequence shown here is derived from an EMBL/GenBank/DDBJ whole genome shotgun (WGS) entry which is preliminary data.</text>
</comment>
<keyword evidence="6 9" id="KW-0812">Transmembrane</keyword>
<dbReference type="AlphaFoldDB" id="A0A347W0B5"/>
<feature type="transmembrane region" description="Helical" evidence="9">
    <location>
        <begin position="106"/>
        <end position="126"/>
    </location>
</feature>
<keyword evidence="8 9" id="KW-0472">Membrane</keyword>
<dbReference type="PROSITE" id="PS50928">
    <property type="entry name" value="ABC_TM1"/>
    <property type="match status" value="1"/>
</dbReference>
<evidence type="ECO:0000256" key="5">
    <source>
        <dbReference type="ARBA" id="ARBA00022475"/>
    </source>
</evidence>
<dbReference type="EMBL" id="QBIU01000001">
    <property type="protein sequence ID" value="MWV68843.1"/>
    <property type="molecule type" value="Genomic_DNA"/>
</dbReference>
<evidence type="ECO:0000256" key="2">
    <source>
        <dbReference type="ARBA" id="ARBA00007069"/>
    </source>
</evidence>
<evidence type="ECO:0000256" key="7">
    <source>
        <dbReference type="ARBA" id="ARBA00022989"/>
    </source>
</evidence>
<reference evidence="12 13" key="1">
    <citation type="journal article" date="2014" name="Genome Announc.">
        <title>Draft genome sequences of eight enterohepatic helicobacter species isolated from both laboratory and wild rodents.</title>
        <authorList>
            <person name="Sheh A."/>
            <person name="Shen Z."/>
            <person name="Fox J.G."/>
        </authorList>
    </citation>
    <scope>NUCLEOTIDE SEQUENCE [LARGE SCALE GENOMIC DNA]</scope>
    <source>
        <strain evidence="12 13">MIT 97-6194</strain>
    </source>
</reference>
<name>A0A347W0B5_9HELI</name>
<comment type="subcellular location">
    <subcellularLocation>
        <location evidence="1 9">Cell membrane</location>
        <topology evidence="1 9">Multi-pass membrane protein</topology>
    </subcellularLocation>
</comment>
<dbReference type="PANTHER" id="PTHR43470">
    <property type="entry name" value="PHOSPHATE TRANSPORT SYSTEM PERMEASE PROTEIN PSTA-RELATED"/>
    <property type="match status" value="1"/>
</dbReference>
<evidence type="ECO:0000313" key="13">
    <source>
        <dbReference type="Proteomes" id="UP000029714"/>
    </source>
</evidence>
<feature type="transmembrane region" description="Helical" evidence="9">
    <location>
        <begin position="177"/>
        <end position="198"/>
    </location>
</feature>
<dbReference type="OrthoDB" id="9807065at2"/>
<evidence type="ECO:0000256" key="4">
    <source>
        <dbReference type="ARBA" id="ARBA00022448"/>
    </source>
</evidence>
<evidence type="ECO:0000256" key="8">
    <source>
        <dbReference type="ARBA" id="ARBA00023136"/>
    </source>
</evidence>
<dbReference type="EMBL" id="JRMP02000007">
    <property type="protein sequence ID" value="TLD94483.1"/>
    <property type="molecule type" value="Genomic_DNA"/>
</dbReference>
<dbReference type="NCBIfam" id="TIGR00974">
    <property type="entry name" value="3a0107s02c"/>
    <property type="match status" value="1"/>
</dbReference>